<dbReference type="Pfam" id="PF00535">
    <property type="entry name" value="Glycos_transf_2"/>
    <property type="match status" value="1"/>
</dbReference>
<dbReference type="PANTHER" id="PTHR43685:SF2">
    <property type="entry name" value="GLYCOSYLTRANSFERASE 2-LIKE DOMAIN-CONTAINING PROTEIN"/>
    <property type="match status" value="1"/>
</dbReference>
<dbReference type="InterPro" id="IPR001173">
    <property type="entry name" value="Glyco_trans_2-like"/>
</dbReference>
<dbReference type="OrthoDB" id="396512at2"/>
<name>A0A099W6V7_9LIST</name>
<dbReference type="InterPro" id="IPR050834">
    <property type="entry name" value="Glycosyltransf_2"/>
</dbReference>
<gene>
    <name evidence="2" type="ORF">EP57_11280</name>
</gene>
<dbReference type="CDD" id="cd00761">
    <property type="entry name" value="Glyco_tranf_GTA_type"/>
    <property type="match status" value="1"/>
</dbReference>
<dbReference type="EMBL" id="JNFA01000024">
    <property type="protein sequence ID" value="KGL40466.1"/>
    <property type="molecule type" value="Genomic_DNA"/>
</dbReference>
<organism evidence="2 3">
    <name type="scientific">Listeria booriae</name>
    <dbReference type="NCBI Taxonomy" id="1552123"/>
    <lineage>
        <taxon>Bacteria</taxon>
        <taxon>Bacillati</taxon>
        <taxon>Bacillota</taxon>
        <taxon>Bacilli</taxon>
        <taxon>Bacillales</taxon>
        <taxon>Listeriaceae</taxon>
        <taxon>Listeria</taxon>
    </lineage>
</organism>
<evidence type="ECO:0000313" key="3">
    <source>
        <dbReference type="Proteomes" id="UP000029844"/>
    </source>
</evidence>
<proteinExistence type="predicted"/>
<feature type="domain" description="Glycosyltransferase 2-like" evidence="1">
    <location>
        <begin position="5"/>
        <end position="177"/>
    </location>
</feature>
<evidence type="ECO:0000259" key="1">
    <source>
        <dbReference type="Pfam" id="PF00535"/>
    </source>
</evidence>
<sequence>MKFAIIIPFYNAEARLDISITSIIKQSYNFTENIQILLINDGSTDNSSSIADEFARKHPNNIVHIRIKNGGPARARNIGLMHIKEGIDFVGFLDADDVYSLHMIREMARFAEQHDEINMMVPPFYYLDDYGSRRKIGTHKLNTRFEQGTRVIDIQKEHQAIHFYIGGTFLRFSSLKHLAFDESLRFGEDQLLLTKLLLTDEKYGVVADVGYFYYRDMKEKKSLVNKSWQNKSRYQPFMEAVYQSYLQESKEKFGEVIPYVQYLISYHAKLYFYKENVYFREVLTEDEQAAFVSCFQQIFSEIEARFIWELDTAQVVKEMMLSLRKNGWPVQFETAELADIPVVTMSKKWHKNGHAELICQVEEARTEFPGDGFFAVKTLFATKQASVVKRKEAQRIWDVVVRPVGSISTTKIKLRPWELRGKWYYQNPEKKVVLEDFNLTAEFREKAKRRLKLKRALNQ</sequence>
<dbReference type="AlphaFoldDB" id="A0A099W6V7"/>
<dbReference type="PANTHER" id="PTHR43685">
    <property type="entry name" value="GLYCOSYLTRANSFERASE"/>
    <property type="match status" value="1"/>
</dbReference>
<evidence type="ECO:0000313" key="2">
    <source>
        <dbReference type="EMBL" id="KGL40466.1"/>
    </source>
</evidence>
<accession>A0A099W6V7</accession>
<dbReference type="STRING" id="1552123.EP57_11280"/>
<keyword evidence="3" id="KW-1185">Reference proteome</keyword>
<reference evidence="2 3" key="1">
    <citation type="submission" date="2014-05" db="EMBL/GenBank/DDBJ databases">
        <title>Novel Listeriaceae from food processing environments.</title>
        <authorList>
            <person name="den Bakker H.C."/>
        </authorList>
    </citation>
    <scope>NUCLEOTIDE SEQUENCE [LARGE SCALE GENOMIC DNA]</scope>
    <source>
        <strain evidence="2 3">FSL A5-0281</strain>
    </source>
</reference>
<dbReference type="InterPro" id="IPR029044">
    <property type="entry name" value="Nucleotide-diphossugar_trans"/>
</dbReference>
<keyword evidence="2" id="KW-0808">Transferase</keyword>
<dbReference type="GeneID" id="58717944"/>
<dbReference type="eggNOG" id="COG0463">
    <property type="taxonomic scope" value="Bacteria"/>
</dbReference>
<dbReference type="Gene3D" id="3.90.550.10">
    <property type="entry name" value="Spore Coat Polysaccharide Biosynthesis Protein SpsA, Chain A"/>
    <property type="match status" value="1"/>
</dbReference>
<dbReference type="GO" id="GO:0016740">
    <property type="term" value="F:transferase activity"/>
    <property type="evidence" value="ECO:0007669"/>
    <property type="project" value="UniProtKB-KW"/>
</dbReference>
<dbReference type="RefSeq" id="WP_036086682.1">
    <property type="nucleotide sequence ID" value="NZ_CBCSHQ010000002.1"/>
</dbReference>
<protein>
    <submittedName>
        <fullName evidence="2">Glycosyltransferase</fullName>
    </submittedName>
</protein>
<comment type="caution">
    <text evidence="2">The sequence shown here is derived from an EMBL/GenBank/DDBJ whole genome shotgun (WGS) entry which is preliminary data.</text>
</comment>
<dbReference type="SUPFAM" id="SSF53448">
    <property type="entry name" value="Nucleotide-diphospho-sugar transferases"/>
    <property type="match status" value="1"/>
</dbReference>
<dbReference type="Proteomes" id="UP000029844">
    <property type="component" value="Unassembled WGS sequence"/>
</dbReference>